<dbReference type="PANTHER" id="PTHR34137:SF1">
    <property type="entry name" value="EXODEOXYRIBONUCLEASE 7 SMALL SUBUNIT"/>
    <property type="match status" value="1"/>
</dbReference>
<dbReference type="InterPro" id="IPR037004">
    <property type="entry name" value="Exonuc_VII_ssu_sf"/>
</dbReference>
<dbReference type="GO" id="GO:0008855">
    <property type="term" value="F:exodeoxyribonuclease VII activity"/>
    <property type="evidence" value="ECO:0007669"/>
    <property type="project" value="UniProtKB-UniRule"/>
</dbReference>
<dbReference type="AlphaFoldDB" id="A0A0R1M7Y5"/>
<sequence>MAKEETFEESLNKLEKIVQQLERGEAPLEAAVEQFQKGIKLSGDLQQKLELAEKTLTKVIGEAGKEENFDRDSDDDGK</sequence>
<protein>
    <recommendedName>
        <fullName evidence="6">Exodeoxyribonuclease 7 small subunit</fullName>
        <ecNumber evidence="6">3.1.11.6</ecNumber>
    </recommendedName>
    <alternativeName>
        <fullName evidence="6">Exodeoxyribonuclease VII small subunit</fullName>
        <shortName evidence="6">Exonuclease VII small subunit</shortName>
    </alternativeName>
</protein>
<dbReference type="STRING" id="1423777.FD46_GL001378"/>
<dbReference type="OrthoDB" id="9798666at2"/>
<dbReference type="Proteomes" id="UP000051686">
    <property type="component" value="Unassembled WGS sequence"/>
</dbReference>
<dbReference type="GO" id="GO:0005829">
    <property type="term" value="C:cytosol"/>
    <property type="evidence" value="ECO:0007669"/>
    <property type="project" value="TreeGrafter"/>
</dbReference>
<keyword evidence="8" id="KW-1185">Reference proteome</keyword>
<evidence type="ECO:0000256" key="5">
    <source>
        <dbReference type="ARBA" id="ARBA00022839"/>
    </source>
</evidence>
<comment type="catalytic activity">
    <reaction evidence="6">
        <text>Exonucleolytic cleavage in either 5'- to 3'- or 3'- to 5'-direction to yield nucleoside 5'-phosphates.</text>
        <dbReference type="EC" id="3.1.11.6"/>
    </reaction>
</comment>
<organism evidence="7 8">
    <name type="scientific">Liquorilactobacillus oeni DSM 19972</name>
    <dbReference type="NCBI Taxonomy" id="1423777"/>
    <lineage>
        <taxon>Bacteria</taxon>
        <taxon>Bacillati</taxon>
        <taxon>Bacillota</taxon>
        <taxon>Bacilli</taxon>
        <taxon>Lactobacillales</taxon>
        <taxon>Lactobacillaceae</taxon>
        <taxon>Liquorilactobacillus</taxon>
    </lineage>
</organism>
<comment type="caution">
    <text evidence="7">The sequence shown here is derived from an EMBL/GenBank/DDBJ whole genome shotgun (WGS) entry which is preliminary data.</text>
</comment>
<keyword evidence="2 6" id="KW-0963">Cytoplasm</keyword>
<dbReference type="HAMAP" id="MF_00337">
    <property type="entry name" value="Exonuc_7_S"/>
    <property type="match status" value="1"/>
</dbReference>
<evidence type="ECO:0000256" key="4">
    <source>
        <dbReference type="ARBA" id="ARBA00022801"/>
    </source>
</evidence>
<evidence type="ECO:0000256" key="1">
    <source>
        <dbReference type="ARBA" id="ARBA00009998"/>
    </source>
</evidence>
<dbReference type="RefSeq" id="WP_057896238.1">
    <property type="nucleotide sequence ID" value="NZ_AZEH01000039.1"/>
</dbReference>
<dbReference type="EC" id="3.1.11.6" evidence="6"/>
<dbReference type="NCBIfam" id="NF002138">
    <property type="entry name" value="PRK00977.1-2"/>
    <property type="match status" value="1"/>
</dbReference>
<dbReference type="GO" id="GO:0009318">
    <property type="term" value="C:exodeoxyribonuclease VII complex"/>
    <property type="evidence" value="ECO:0007669"/>
    <property type="project" value="UniProtKB-UniRule"/>
</dbReference>
<evidence type="ECO:0000256" key="6">
    <source>
        <dbReference type="HAMAP-Rule" id="MF_00337"/>
    </source>
</evidence>
<dbReference type="SUPFAM" id="SSF116842">
    <property type="entry name" value="XseB-like"/>
    <property type="match status" value="1"/>
</dbReference>
<dbReference type="EMBL" id="AZEH01000039">
    <property type="protein sequence ID" value="KRL04254.1"/>
    <property type="molecule type" value="Genomic_DNA"/>
</dbReference>
<evidence type="ECO:0000256" key="2">
    <source>
        <dbReference type="ARBA" id="ARBA00022490"/>
    </source>
</evidence>
<evidence type="ECO:0000313" key="8">
    <source>
        <dbReference type="Proteomes" id="UP000051686"/>
    </source>
</evidence>
<comment type="function">
    <text evidence="6">Bidirectionally degrades single-stranded DNA into large acid-insoluble oligonucleotides, which are then degraded further into small acid-soluble oligonucleotides.</text>
</comment>
<name>A0A0R1M7Y5_9LACO</name>
<gene>
    <name evidence="6" type="primary">xseB</name>
    <name evidence="7" type="ORF">FD46_GL001378</name>
</gene>
<dbReference type="Gene3D" id="1.10.287.1040">
    <property type="entry name" value="Exonuclease VII, small subunit"/>
    <property type="match status" value="1"/>
</dbReference>
<proteinExistence type="inferred from homology"/>
<evidence type="ECO:0000256" key="3">
    <source>
        <dbReference type="ARBA" id="ARBA00022722"/>
    </source>
</evidence>
<dbReference type="PATRIC" id="fig|1423777.3.peg.1424"/>
<dbReference type="NCBIfam" id="TIGR01280">
    <property type="entry name" value="xseB"/>
    <property type="match status" value="1"/>
</dbReference>
<accession>A0A0R1M7Y5</accession>
<keyword evidence="4 6" id="KW-0378">Hydrolase</keyword>
<dbReference type="Pfam" id="PF02609">
    <property type="entry name" value="Exonuc_VII_S"/>
    <property type="match status" value="1"/>
</dbReference>
<keyword evidence="3 6" id="KW-0540">Nuclease</keyword>
<reference evidence="7 8" key="1">
    <citation type="journal article" date="2015" name="Genome Announc.">
        <title>Expanding the biotechnology potential of lactobacilli through comparative genomics of 213 strains and associated genera.</title>
        <authorList>
            <person name="Sun Z."/>
            <person name="Harris H.M."/>
            <person name="McCann A."/>
            <person name="Guo C."/>
            <person name="Argimon S."/>
            <person name="Zhang W."/>
            <person name="Yang X."/>
            <person name="Jeffery I.B."/>
            <person name="Cooney J.C."/>
            <person name="Kagawa T.F."/>
            <person name="Liu W."/>
            <person name="Song Y."/>
            <person name="Salvetti E."/>
            <person name="Wrobel A."/>
            <person name="Rasinkangas P."/>
            <person name="Parkhill J."/>
            <person name="Rea M.C."/>
            <person name="O'Sullivan O."/>
            <person name="Ritari J."/>
            <person name="Douillard F.P."/>
            <person name="Paul Ross R."/>
            <person name="Yang R."/>
            <person name="Briner A.E."/>
            <person name="Felis G.E."/>
            <person name="de Vos W.M."/>
            <person name="Barrangou R."/>
            <person name="Klaenhammer T.R."/>
            <person name="Caufield P.W."/>
            <person name="Cui Y."/>
            <person name="Zhang H."/>
            <person name="O'Toole P.W."/>
        </authorList>
    </citation>
    <scope>NUCLEOTIDE SEQUENCE [LARGE SCALE GENOMIC DNA]</scope>
    <source>
        <strain evidence="7 8">DSM 19972</strain>
    </source>
</reference>
<keyword evidence="5 6" id="KW-0269">Exonuclease</keyword>
<dbReference type="GO" id="GO:0006308">
    <property type="term" value="P:DNA catabolic process"/>
    <property type="evidence" value="ECO:0007669"/>
    <property type="project" value="UniProtKB-UniRule"/>
</dbReference>
<comment type="similarity">
    <text evidence="1 6">Belongs to the XseB family.</text>
</comment>
<comment type="subunit">
    <text evidence="6">Heterooligomer composed of large and small subunits.</text>
</comment>
<evidence type="ECO:0000313" key="7">
    <source>
        <dbReference type="EMBL" id="KRL04254.1"/>
    </source>
</evidence>
<comment type="subcellular location">
    <subcellularLocation>
        <location evidence="6">Cytoplasm</location>
    </subcellularLocation>
</comment>
<dbReference type="InterPro" id="IPR003761">
    <property type="entry name" value="Exonuc_VII_S"/>
</dbReference>
<dbReference type="PANTHER" id="PTHR34137">
    <property type="entry name" value="EXODEOXYRIBONUCLEASE 7 SMALL SUBUNIT"/>
    <property type="match status" value="1"/>
</dbReference>
<dbReference type="PIRSF" id="PIRSF006488">
    <property type="entry name" value="Exonuc_VII_S"/>
    <property type="match status" value="1"/>
</dbReference>